<dbReference type="SMART" id="SM00635">
    <property type="entry name" value="BID_2"/>
    <property type="match status" value="2"/>
</dbReference>
<protein>
    <submittedName>
        <fullName evidence="3">Ig-like domain-containing protein</fullName>
    </submittedName>
</protein>
<feature type="signal peptide" evidence="1">
    <location>
        <begin position="1"/>
        <end position="28"/>
    </location>
</feature>
<dbReference type="Pfam" id="PF02368">
    <property type="entry name" value="Big_2"/>
    <property type="match status" value="2"/>
</dbReference>
<dbReference type="InterPro" id="IPR003343">
    <property type="entry name" value="Big_2"/>
</dbReference>
<evidence type="ECO:0000313" key="4">
    <source>
        <dbReference type="Proteomes" id="UP000824125"/>
    </source>
</evidence>
<accession>A0A9D1MU49</accession>
<feature type="domain" description="BIG2" evidence="2">
    <location>
        <begin position="618"/>
        <end position="692"/>
    </location>
</feature>
<sequence length="973" mass="104243">MRKVTKRAISIFLAVLMTLSVLPVTAFAAEEYPLMIYNDGVRVDENGDNPLRIKETEQKQLTVTYNGSETLPDGTSLVWSSPTPYLVYVDQNGVITGRDSSKGTIMRVWVAENIESLWLIGPGIADSIYSWMDENKIDNMDTQGIVDAMELILTPIFGEDFTAGLCESLRNTLDSMNVEIRVALVDAEGNEIAYNSTHVVCDKSDSLTADFIPNGTYITNHEAVPSQVEAGYEMDLTGVTTPMRLEMGVNWSVQEPQTILGVTTWKDTDKATIDENGHIVFNTPGTVKITAKPDTEGLYNKLTALIEQAGGIANAGDTIGRVLKEVFGLSVAAGVIDALVAVINGIVEAGTGDAAQAMKDIVAKVSDWILGVTINDSITVEIKDQIDVTSFAIYGDLGDMSAFGGNRLVSITDIQPEGAYITADDVDWVSSNDQIALAEDGKVTARDGGNWGNSFTITATIDGVNATMDGNILGGNTLWPTDVEFSGPTQMTVGDTASYDFTIYPSVLYDDGMTWDMNNIDVGLMIDGQIVYSDNITDGVLSISDGGEVDAGKSNSGQFTVTAVGGGVSTIYVRNHSEAQRIGTGVSDPYFVKELQVSVYQPAASIAIDQGDTLEVETDDEYMIGIIGSGKYNASTQLSATVGPEDATDKSISWSSDNSNVSVDENGVVSISRQSLPITATITATSNDNPALTDSITVTFVKAYVHVTGVTLNTSEVTLGGVGSTYKLTASVQPADAQNQNVTWTSDNPDVVTVSENGTLTAVAMGDATVTVTTAEGSYTASCTVKVRADKAALQAAIDRASQVNEEDVDDAYLWAAFEAALDTANQVNNDEYASQQRVDEATKALEEAFNALSVYEPVTTATIVAVNSADEKEGQVIYHTTPWYKTWTSQTVELTVQADGDIASVEWRLANWSVNEPEGNIESTSGNNATIRPTFGVGPRSIWVQAVVTDQYGNDTVTEPVKVRFINWDWQK</sequence>
<feature type="chain" id="PRO_5039632987" evidence="1">
    <location>
        <begin position="29"/>
        <end position="973"/>
    </location>
</feature>
<proteinExistence type="predicted"/>
<comment type="caution">
    <text evidence="3">The sequence shown here is derived from an EMBL/GenBank/DDBJ whole genome shotgun (WGS) entry which is preliminary data.</text>
</comment>
<dbReference type="Gene3D" id="1.20.1270.90">
    <property type="entry name" value="AF1782-like"/>
    <property type="match status" value="1"/>
</dbReference>
<keyword evidence="1" id="KW-0732">Signal</keyword>
<reference evidence="3" key="1">
    <citation type="submission" date="2020-10" db="EMBL/GenBank/DDBJ databases">
        <authorList>
            <person name="Gilroy R."/>
        </authorList>
    </citation>
    <scope>NUCLEOTIDE SEQUENCE</scope>
    <source>
        <strain evidence="3">CHK176-6737</strain>
    </source>
</reference>
<dbReference type="EMBL" id="DVNM01000016">
    <property type="protein sequence ID" value="HIU68964.1"/>
    <property type="molecule type" value="Genomic_DNA"/>
</dbReference>
<reference evidence="3" key="2">
    <citation type="journal article" date="2021" name="PeerJ">
        <title>Extensive microbial diversity within the chicken gut microbiome revealed by metagenomics and culture.</title>
        <authorList>
            <person name="Gilroy R."/>
            <person name="Ravi A."/>
            <person name="Getino M."/>
            <person name="Pursley I."/>
            <person name="Horton D.L."/>
            <person name="Alikhan N.F."/>
            <person name="Baker D."/>
            <person name="Gharbi K."/>
            <person name="Hall N."/>
            <person name="Watson M."/>
            <person name="Adriaenssens E.M."/>
            <person name="Foster-Nyarko E."/>
            <person name="Jarju S."/>
            <person name="Secka A."/>
            <person name="Antonio M."/>
            <person name="Oren A."/>
            <person name="Chaudhuri R.R."/>
            <person name="La Ragione R."/>
            <person name="Hildebrand F."/>
            <person name="Pallen M.J."/>
        </authorList>
    </citation>
    <scope>NUCLEOTIDE SEQUENCE</scope>
    <source>
        <strain evidence="3">CHK176-6737</strain>
    </source>
</reference>
<dbReference type="Gene3D" id="2.60.40.1080">
    <property type="match status" value="2"/>
</dbReference>
<dbReference type="InterPro" id="IPR008964">
    <property type="entry name" value="Invasin/intimin_cell_adhesion"/>
</dbReference>
<gene>
    <name evidence="3" type="ORF">IAD23_03275</name>
</gene>
<feature type="domain" description="BIG2" evidence="2">
    <location>
        <begin position="706"/>
        <end position="784"/>
    </location>
</feature>
<dbReference type="Proteomes" id="UP000824125">
    <property type="component" value="Unassembled WGS sequence"/>
</dbReference>
<evidence type="ECO:0000313" key="3">
    <source>
        <dbReference type="EMBL" id="HIU68964.1"/>
    </source>
</evidence>
<evidence type="ECO:0000259" key="2">
    <source>
        <dbReference type="SMART" id="SM00635"/>
    </source>
</evidence>
<dbReference type="SUPFAM" id="SSF49373">
    <property type="entry name" value="Invasin/intimin cell-adhesion fragments"/>
    <property type="match status" value="2"/>
</dbReference>
<organism evidence="3 4">
    <name type="scientific">Candidatus Scybalenecus merdavium</name>
    <dbReference type="NCBI Taxonomy" id="2840939"/>
    <lineage>
        <taxon>Bacteria</taxon>
        <taxon>Bacillati</taxon>
        <taxon>Bacillota</taxon>
        <taxon>Clostridia</taxon>
        <taxon>Eubacteriales</taxon>
        <taxon>Oscillospiraceae</taxon>
        <taxon>Oscillospiraceae incertae sedis</taxon>
        <taxon>Candidatus Scybalenecus</taxon>
    </lineage>
</organism>
<name>A0A9D1MU49_9FIRM</name>
<dbReference type="AlphaFoldDB" id="A0A9D1MU49"/>
<evidence type="ECO:0000256" key="1">
    <source>
        <dbReference type="SAM" id="SignalP"/>
    </source>
</evidence>